<name>A0A8J2SL15_9STRA</name>
<sequence length="182" mass="19871">MSASRSISSTSSSVSFSPRLVMMWRSSAAEMKPLPSLSNTLNASRISSSESVSFILRAIIVRNSGKSIVPLPSASTSLIMSASSASVGFWPSERITVPSSFVVIVPSPSLSNREKASLNSAICSSVSWSAMMNYERCFTSGRGEVVLHRFYSTDPKNLPFVRGRVRWHPKGPPGHLRPRQHR</sequence>
<proteinExistence type="predicted"/>
<dbReference type="AlphaFoldDB" id="A0A8J2SL15"/>
<dbReference type="EMBL" id="CAKKNE010000002">
    <property type="protein sequence ID" value="CAH0369676.1"/>
    <property type="molecule type" value="Genomic_DNA"/>
</dbReference>
<protein>
    <submittedName>
        <fullName evidence="1">Uncharacterized protein</fullName>
    </submittedName>
</protein>
<accession>A0A8J2SL15</accession>
<evidence type="ECO:0000313" key="2">
    <source>
        <dbReference type="Proteomes" id="UP000789595"/>
    </source>
</evidence>
<evidence type="ECO:0000313" key="1">
    <source>
        <dbReference type="EMBL" id="CAH0369676.1"/>
    </source>
</evidence>
<organism evidence="1 2">
    <name type="scientific">Pelagomonas calceolata</name>
    <dbReference type="NCBI Taxonomy" id="35677"/>
    <lineage>
        <taxon>Eukaryota</taxon>
        <taxon>Sar</taxon>
        <taxon>Stramenopiles</taxon>
        <taxon>Ochrophyta</taxon>
        <taxon>Pelagophyceae</taxon>
        <taxon>Pelagomonadales</taxon>
        <taxon>Pelagomonadaceae</taxon>
        <taxon>Pelagomonas</taxon>
    </lineage>
</organism>
<dbReference type="OrthoDB" id="195420at2759"/>
<dbReference type="Proteomes" id="UP000789595">
    <property type="component" value="Unassembled WGS sequence"/>
</dbReference>
<keyword evidence="2" id="KW-1185">Reference proteome</keyword>
<gene>
    <name evidence="1" type="ORF">PECAL_2P28080</name>
</gene>
<comment type="caution">
    <text evidence="1">The sequence shown here is derived from an EMBL/GenBank/DDBJ whole genome shotgun (WGS) entry which is preliminary data.</text>
</comment>
<reference evidence="1" key="1">
    <citation type="submission" date="2021-11" db="EMBL/GenBank/DDBJ databases">
        <authorList>
            <consortium name="Genoscope - CEA"/>
            <person name="William W."/>
        </authorList>
    </citation>
    <scope>NUCLEOTIDE SEQUENCE</scope>
</reference>